<dbReference type="AlphaFoldDB" id="A0ABD0L057"/>
<organism evidence="2 3">
    <name type="scientific">Batillaria attramentaria</name>
    <dbReference type="NCBI Taxonomy" id="370345"/>
    <lineage>
        <taxon>Eukaryota</taxon>
        <taxon>Metazoa</taxon>
        <taxon>Spiralia</taxon>
        <taxon>Lophotrochozoa</taxon>
        <taxon>Mollusca</taxon>
        <taxon>Gastropoda</taxon>
        <taxon>Caenogastropoda</taxon>
        <taxon>Sorbeoconcha</taxon>
        <taxon>Cerithioidea</taxon>
        <taxon>Batillariidae</taxon>
        <taxon>Batillaria</taxon>
    </lineage>
</organism>
<evidence type="ECO:0000313" key="2">
    <source>
        <dbReference type="EMBL" id="KAK7492673.1"/>
    </source>
</evidence>
<gene>
    <name evidence="2" type="ORF">BaRGS_00016152</name>
</gene>
<sequence>MQEAYSKAAQAAERRPVAARHATATRFRPQLRPGDRVLVRNLSERGGPGKLRSYWEDAVHLVVRRMGEDSPVYEVRPEEGGRKSRVLHRNMLRQIDPHPVEEETSRTRGQGLRGQGPGT</sequence>
<dbReference type="EMBL" id="JACVVK020000101">
    <property type="protein sequence ID" value="KAK7492673.1"/>
    <property type="molecule type" value="Genomic_DNA"/>
</dbReference>
<comment type="caution">
    <text evidence="2">The sequence shown here is derived from an EMBL/GenBank/DDBJ whole genome shotgun (WGS) entry which is preliminary data.</text>
</comment>
<feature type="region of interest" description="Disordered" evidence="1">
    <location>
        <begin position="95"/>
        <end position="119"/>
    </location>
</feature>
<keyword evidence="3" id="KW-1185">Reference proteome</keyword>
<evidence type="ECO:0008006" key="4">
    <source>
        <dbReference type="Google" id="ProtNLM"/>
    </source>
</evidence>
<dbReference type="Proteomes" id="UP001519460">
    <property type="component" value="Unassembled WGS sequence"/>
</dbReference>
<evidence type="ECO:0000313" key="3">
    <source>
        <dbReference type="Proteomes" id="UP001519460"/>
    </source>
</evidence>
<proteinExistence type="predicted"/>
<feature type="compositionally biased region" description="Basic and acidic residues" evidence="1">
    <location>
        <begin position="95"/>
        <end position="106"/>
    </location>
</feature>
<name>A0ABD0L057_9CAEN</name>
<feature type="region of interest" description="Disordered" evidence="1">
    <location>
        <begin position="1"/>
        <end position="28"/>
    </location>
</feature>
<protein>
    <recommendedName>
        <fullName evidence="4">DUF1918 domain-containing protein</fullName>
    </recommendedName>
</protein>
<accession>A0ABD0L057</accession>
<evidence type="ECO:0000256" key="1">
    <source>
        <dbReference type="SAM" id="MobiDB-lite"/>
    </source>
</evidence>
<reference evidence="2 3" key="1">
    <citation type="journal article" date="2023" name="Sci. Data">
        <title>Genome assembly of the Korean intertidal mud-creeper Batillaria attramentaria.</title>
        <authorList>
            <person name="Patra A.K."/>
            <person name="Ho P.T."/>
            <person name="Jun S."/>
            <person name="Lee S.J."/>
            <person name="Kim Y."/>
            <person name="Won Y.J."/>
        </authorList>
    </citation>
    <scope>NUCLEOTIDE SEQUENCE [LARGE SCALE GENOMIC DNA]</scope>
    <source>
        <strain evidence="2">Wonlab-2016</strain>
    </source>
</reference>